<protein>
    <submittedName>
        <fullName evidence="2">Uncharacterized protein</fullName>
    </submittedName>
</protein>
<organism evidence="2 3">
    <name type="scientific">Methylobacterium aerolatum</name>
    <dbReference type="NCBI Taxonomy" id="418708"/>
    <lineage>
        <taxon>Bacteria</taxon>
        <taxon>Pseudomonadati</taxon>
        <taxon>Pseudomonadota</taxon>
        <taxon>Alphaproteobacteria</taxon>
        <taxon>Hyphomicrobiales</taxon>
        <taxon>Methylobacteriaceae</taxon>
        <taxon>Methylobacterium</taxon>
    </lineage>
</organism>
<evidence type="ECO:0000313" key="3">
    <source>
        <dbReference type="Proteomes" id="UP001231124"/>
    </source>
</evidence>
<evidence type="ECO:0000313" key="2">
    <source>
        <dbReference type="EMBL" id="MDQ0449114.1"/>
    </source>
</evidence>
<evidence type="ECO:0000256" key="1">
    <source>
        <dbReference type="SAM" id="SignalP"/>
    </source>
</evidence>
<dbReference type="EMBL" id="JAUSVP010000012">
    <property type="protein sequence ID" value="MDQ0449114.1"/>
    <property type="molecule type" value="Genomic_DNA"/>
</dbReference>
<keyword evidence="3" id="KW-1185">Reference proteome</keyword>
<sequence>MAFGTTRAAQMAAMTLVAVCAVEVAQVHAQEVNFLEMLFGRRPAVQQAAPMPEASGLPVPSYRARLGRRKLKIRYAALPVKIHVSERQKPLDMSQGAAAALLRDETLRPGDIVILKTGAHVFEGETRQTHSMRDFEPVQRSAAIDRKTRQLLARMTQPAGALLPSEARRKVAGAKAATTAATPVTRSADMRIINPWRTAP</sequence>
<gene>
    <name evidence="2" type="ORF">QO012_003629</name>
</gene>
<comment type="caution">
    <text evidence="2">The sequence shown here is derived from an EMBL/GenBank/DDBJ whole genome shotgun (WGS) entry which is preliminary data.</text>
</comment>
<reference evidence="2 3" key="1">
    <citation type="submission" date="2023-07" db="EMBL/GenBank/DDBJ databases">
        <title>Genomic Encyclopedia of Type Strains, Phase IV (KMG-IV): sequencing the most valuable type-strain genomes for metagenomic binning, comparative biology and taxonomic classification.</title>
        <authorList>
            <person name="Goeker M."/>
        </authorList>
    </citation>
    <scope>NUCLEOTIDE SEQUENCE [LARGE SCALE GENOMIC DNA]</scope>
    <source>
        <strain evidence="2 3">DSM 19013</strain>
    </source>
</reference>
<feature type="chain" id="PRO_5046313934" evidence="1">
    <location>
        <begin position="30"/>
        <end position="200"/>
    </location>
</feature>
<accession>A0ABU0I657</accession>
<dbReference type="RefSeq" id="WP_238203759.1">
    <property type="nucleotide sequence ID" value="NZ_BPQE01000015.1"/>
</dbReference>
<name>A0ABU0I657_9HYPH</name>
<proteinExistence type="predicted"/>
<feature type="signal peptide" evidence="1">
    <location>
        <begin position="1"/>
        <end position="29"/>
    </location>
</feature>
<dbReference type="Proteomes" id="UP001231124">
    <property type="component" value="Unassembled WGS sequence"/>
</dbReference>
<keyword evidence="1" id="KW-0732">Signal</keyword>